<feature type="non-terminal residue" evidence="1">
    <location>
        <position position="1"/>
    </location>
</feature>
<dbReference type="EMBL" id="LAZR01034681">
    <property type="protein sequence ID" value="KKL44650.1"/>
    <property type="molecule type" value="Genomic_DNA"/>
</dbReference>
<evidence type="ECO:0000313" key="1">
    <source>
        <dbReference type="EMBL" id="KKL44650.1"/>
    </source>
</evidence>
<proteinExistence type="predicted"/>
<comment type="caution">
    <text evidence="1">The sequence shown here is derived from an EMBL/GenBank/DDBJ whole genome shotgun (WGS) entry which is preliminary data.</text>
</comment>
<name>A0A0F9EIC1_9ZZZZ</name>
<sequence length="36" mass="3930">EVIGAMGGGEVAPLTDSELQRIGKAVADEQYRRQRE</sequence>
<gene>
    <name evidence="1" type="ORF">LCGC14_2363580</name>
</gene>
<reference evidence="1" key="1">
    <citation type="journal article" date="2015" name="Nature">
        <title>Complex archaea that bridge the gap between prokaryotes and eukaryotes.</title>
        <authorList>
            <person name="Spang A."/>
            <person name="Saw J.H."/>
            <person name="Jorgensen S.L."/>
            <person name="Zaremba-Niedzwiedzka K."/>
            <person name="Martijn J."/>
            <person name="Lind A.E."/>
            <person name="van Eijk R."/>
            <person name="Schleper C."/>
            <person name="Guy L."/>
            <person name="Ettema T.J."/>
        </authorList>
    </citation>
    <scope>NUCLEOTIDE SEQUENCE</scope>
</reference>
<protein>
    <submittedName>
        <fullName evidence="1">Uncharacterized protein</fullName>
    </submittedName>
</protein>
<dbReference type="AlphaFoldDB" id="A0A0F9EIC1"/>
<accession>A0A0F9EIC1</accession>
<organism evidence="1">
    <name type="scientific">marine sediment metagenome</name>
    <dbReference type="NCBI Taxonomy" id="412755"/>
    <lineage>
        <taxon>unclassified sequences</taxon>
        <taxon>metagenomes</taxon>
        <taxon>ecological metagenomes</taxon>
    </lineage>
</organism>